<keyword evidence="1" id="KW-0732">Signal</keyword>
<feature type="chain" id="PRO_5046479354" evidence="1">
    <location>
        <begin position="20"/>
        <end position="235"/>
    </location>
</feature>
<evidence type="ECO:0000313" key="2">
    <source>
        <dbReference type="EMBL" id="MFD0964172.1"/>
    </source>
</evidence>
<dbReference type="PANTHER" id="PTHR34387">
    <property type="entry name" value="SLR1258 PROTEIN"/>
    <property type="match status" value="1"/>
</dbReference>
<reference evidence="3" key="1">
    <citation type="journal article" date="2019" name="Int. J. Syst. Evol. Microbiol.">
        <title>The Global Catalogue of Microorganisms (GCM) 10K type strain sequencing project: providing services to taxonomists for standard genome sequencing and annotation.</title>
        <authorList>
            <consortium name="The Broad Institute Genomics Platform"/>
            <consortium name="The Broad Institute Genome Sequencing Center for Infectious Disease"/>
            <person name="Wu L."/>
            <person name="Ma J."/>
        </authorList>
    </citation>
    <scope>NUCLEOTIDE SEQUENCE [LARGE SCALE GENOMIC DNA]</scope>
    <source>
        <strain evidence="3">CCUG 62114</strain>
    </source>
</reference>
<gene>
    <name evidence="2" type="ORF">ACFQ1O_09165</name>
</gene>
<proteinExistence type="predicted"/>
<dbReference type="Gene3D" id="3.30.70.2970">
    <property type="entry name" value="Protein of unknown function (DUF541), domain 2"/>
    <property type="match status" value="1"/>
</dbReference>
<name>A0ABW3I3V9_9FLAO</name>
<dbReference type="PANTHER" id="PTHR34387:SF1">
    <property type="entry name" value="PERIPLASMIC IMMUNOGENIC PROTEIN"/>
    <property type="match status" value="1"/>
</dbReference>
<keyword evidence="3" id="KW-1185">Reference proteome</keyword>
<feature type="signal peptide" evidence="1">
    <location>
        <begin position="1"/>
        <end position="19"/>
    </location>
</feature>
<evidence type="ECO:0000256" key="1">
    <source>
        <dbReference type="SAM" id="SignalP"/>
    </source>
</evidence>
<dbReference type="Gene3D" id="3.30.110.170">
    <property type="entry name" value="Protein of unknown function (DUF541), domain 1"/>
    <property type="match status" value="1"/>
</dbReference>
<protein>
    <submittedName>
        <fullName evidence="2">SIMPL domain-containing protein</fullName>
    </submittedName>
</protein>
<dbReference type="InterPro" id="IPR052022">
    <property type="entry name" value="26kDa_periplasmic_antigen"/>
</dbReference>
<dbReference type="Pfam" id="PF04402">
    <property type="entry name" value="SIMPL"/>
    <property type="match status" value="1"/>
</dbReference>
<sequence length="235" mass="27118">MKNTQITLLFTLFSILVFAQDKTEKHINVTGSATIEIVPDEINLEIEVKEYWKEEFENKKVKKFKTKVSINEIENRIIAILSKNNINKEDVVISKIGNYGRNFRKEFLIGKQYLIKLNSFNKIAPIVNSLEFKDVKSINIASYDHSRIIEYRKQVKIDAIKAAKDKATYLVEAIGEKLGKVITISEVNNDYYSSNFIRTNAYSNNISTTQPSDSSDFNSKKIKLRYEINVKFAIQ</sequence>
<organism evidence="2 3">
    <name type="scientific">Pseudofulvibacter geojedonensis</name>
    <dbReference type="NCBI Taxonomy" id="1123758"/>
    <lineage>
        <taxon>Bacteria</taxon>
        <taxon>Pseudomonadati</taxon>
        <taxon>Bacteroidota</taxon>
        <taxon>Flavobacteriia</taxon>
        <taxon>Flavobacteriales</taxon>
        <taxon>Flavobacteriaceae</taxon>
        <taxon>Pseudofulvibacter</taxon>
    </lineage>
</organism>
<dbReference type="EMBL" id="JBHTJM010000008">
    <property type="protein sequence ID" value="MFD0964172.1"/>
    <property type="molecule type" value="Genomic_DNA"/>
</dbReference>
<comment type="caution">
    <text evidence="2">The sequence shown here is derived from an EMBL/GenBank/DDBJ whole genome shotgun (WGS) entry which is preliminary data.</text>
</comment>
<evidence type="ECO:0000313" key="3">
    <source>
        <dbReference type="Proteomes" id="UP001596997"/>
    </source>
</evidence>
<dbReference type="InterPro" id="IPR007497">
    <property type="entry name" value="SIMPL/DUF541"/>
</dbReference>
<dbReference type="Proteomes" id="UP001596997">
    <property type="component" value="Unassembled WGS sequence"/>
</dbReference>
<accession>A0ABW3I3V9</accession>